<keyword evidence="5" id="KW-1185">Reference proteome</keyword>
<dbReference type="EMBL" id="JBHUDG010000045">
    <property type="protein sequence ID" value="MFD1631296.1"/>
    <property type="molecule type" value="Genomic_DNA"/>
</dbReference>
<dbReference type="PROSITE" id="PS00600">
    <property type="entry name" value="AA_TRANSFER_CLASS_3"/>
    <property type="match status" value="1"/>
</dbReference>
<reference evidence="5" key="1">
    <citation type="journal article" date="2019" name="Int. J. Syst. Evol. Microbiol.">
        <title>The Global Catalogue of Microorganisms (GCM) 10K type strain sequencing project: providing services to taxonomists for standard genome sequencing and annotation.</title>
        <authorList>
            <consortium name="The Broad Institute Genomics Platform"/>
            <consortium name="The Broad Institute Genome Sequencing Center for Infectious Disease"/>
            <person name="Wu L."/>
            <person name="Ma J."/>
        </authorList>
    </citation>
    <scope>NUCLEOTIDE SEQUENCE [LARGE SCALE GENOMIC DNA]</scope>
    <source>
        <strain evidence="5">CCUG 53762</strain>
    </source>
</reference>
<dbReference type="Pfam" id="PF00202">
    <property type="entry name" value="Aminotran_3"/>
    <property type="match status" value="1"/>
</dbReference>
<evidence type="ECO:0000256" key="2">
    <source>
        <dbReference type="ARBA" id="ARBA00022898"/>
    </source>
</evidence>
<dbReference type="Gene3D" id="3.90.1150.10">
    <property type="entry name" value="Aspartate Aminotransferase, domain 1"/>
    <property type="match status" value="1"/>
</dbReference>
<dbReference type="RefSeq" id="WP_379663665.1">
    <property type="nucleotide sequence ID" value="NZ_JBHUDG010000045.1"/>
</dbReference>
<dbReference type="PANTHER" id="PTHR43713:SF3">
    <property type="entry name" value="GLUTAMATE-1-SEMIALDEHYDE 2,1-AMINOMUTASE 1, CHLOROPLASTIC-RELATED"/>
    <property type="match status" value="1"/>
</dbReference>
<sequence length="437" mass="48977">MSVSSYRNSAKLLERSKKVLAGGVSSEFRKYNHPHAIFYTHGKGSKIYDVDGNEYLDFTLSQGPLILGHSHPHVLKSINEYSELGQIFAGQHIKEVELAEKINELIPSAELMRFSLDGSEAIQTAFRVARAKTGKQKFLRFEGHYHGWMDNVCWGISAPSAEALGDKDNPNVFPWTDGLPEQSKDEFIIIPWNDLALLRKVVSERHHEIAAIITEPVMCNSGCIPPKEGFLAGIRKICDEYNITFILDEVITGFRLSISGAQKHFNIKPDISIFAKAMGSGYPISAVVGKREWMELIEQSKVIHAGTMNSNNATIAAALATIEVLEKENPYERMYRLGHKLMSGIRKAAEENGHHDLLVQGMGPMFNTGFTHLKEVTNYRETFTYDKVKLGKFVAGMHNEGIRIIGRGLWYISAVHTEEEIDYAIEKATLVLKNLNV</sequence>
<dbReference type="PIRSF" id="PIRSF000521">
    <property type="entry name" value="Transaminase_4ab_Lys_Orn"/>
    <property type="match status" value="1"/>
</dbReference>
<comment type="similarity">
    <text evidence="3">Belongs to the class-III pyridoxal-phosphate-dependent aminotransferase family.</text>
</comment>
<evidence type="ECO:0000256" key="3">
    <source>
        <dbReference type="RuleBase" id="RU003560"/>
    </source>
</evidence>
<proteinExistence type="inferred from homology"/>
<dbReference type="InterPro" id="IPR005814">
    <property type="entry name" value="Aminotrans_3"/>
</dbReference>
<dbReference type="GO" id="GO:0008483">
    <property type="term" value="F:transaminase activity"/>
    <property type="evidence" value="ECO:0007669"/>
    <property type="project" value="UniProtKB-KW"/>
</dbReference>
<accession>A0ABW4II29</accession>
<dbReference type="InterPro" id="IPR015424">
    <property type="entry name" value="PyrdxlP-dep_Trfase"/>
</dbReference>
<evidence type="ECO:0000256" key="1">
    <source>
        <dbReference type="ARBA" id="ARBA00001933"/>
    </source>
</evidence>
<protein>
    <submittedName>
        <fullName evidence="4">Aspartate aminotransferase family protein</fullName>
    </submittedName>
</protein>
<dbReference type="Gene3D" id="3.40.640.10">
    <property type="entry name" value="Type I PLP-dependent aspartate aminotransferase-like (Major domain)"/>
    <property type="match status" value="1"/>
</dbReference>
<name>A0ABW4II29_9SPHI</name>
<dbReference type="InterPro" id="IPR015421">
    <property type="entry name" value="PyrdxlP-dep_Trfase_major"/>
</dbReference>
<evidence type="ECO:0000313" key="5">
    <source>
        <dbReference type="Proteomes" id="UP001597118"/>
    </source>
</evidence>
<comment type="cofactor">
    <cofactor evidence="1">
        <name>pyridoxal 5'-phosphate</name>
        <dbReference type="ChEBI" id="CHEBI:597326"/>
    </cofactor>
</comment>
<keyword evidence="4" id="KW-0032">Aminotransferase</keyword>
<gene>
    <name evidence="4" type="ORF">ACFSAH_15575</name>
</gene>
<dbReference type="Proteomes" id="UP001597118">
    <property type="component" value="Unassembled WGS sequence"/>
</dbReference>
<organism evidence="4 5">
    <name type="scientific">Pseudopedobacter beijingensis</name>
    <dbReference type="NCBI Taxonomy" id="1207056"/>
    <lineage>
        <taxon>Bacteria</taxon>
        <taxon>Pseudomonadati</taxon>
        <taxon>Bacteroidota</taxon>
        <taxon>Sphingobacteriia</taxon>
        <taxon>Sphingobacteriales</taxon>
        <taxon>Sphingobacteriaceae</taxon>
        <taxon>Pseudopedobacter</taxon>
    </lineage>
</organism>
<dbReference type="CDD" id="cd00610">
    <property type="entry name" value="OAT_like"/>
    <property type="match status" value="1"/>
</dbReference>
<evidence type="ECO:0000313" key="4">
    <source>
        <dbReference type="EMBL" id="MFD1631296.1"/>
    </source>
</evidence>
<dbReference type="InterPro" id="IPR049704">
    <property type="entry name" value="Aminotrans_3_PPA_site"/>
</dbReference>
<dbReference type="SUPFAM" id="SSF53383">
    <property type="entry name" value="PLP-dependent transferases"/>
    <property type="match status" value="1"/>
</dbReference>
<keyword evidence="2 3" id="KW-0663">Pyridoxal phosphate</keyword>
<comment type="caution">
    <text evidence="4">The sequence shown here is derived from an EMBL/GenBank/DDBJ whole genome shotgun (WGS) entry which is preliminary data.</text>
</comment>
<keyword evidence="4" id="KW-0808">Transferase</keyword>
<dbReference type="PANTHER" id="PTHR43713">
    <property type="entry name" value="GLUTAMATE-1-SEMIALDEHYDE 2,1-AMINOMUTASE"/>
    <property type="match status" value="1"/>
</dbReference>
<dbReference type="InterPro" id="IPR015422">
    <property type="entry name" value="PyrdxlP-dep_Trfase_small"/>
</dbReference>